<feature type="domain" description="Glycosyl transferase family 1" evidence="2">
    <location>
        <begin position="205"/>
        <end position="368"/>
    </location>
</feature>
<dbReference type="EMBL" id="DUJO01000040">
    <property type="protein sequence ID" value="HII74426.1"/>
    <property type="molecule type" value="Genomic_DNA"/>
</dbReference>
<proteinExistence type="predicted"/>
<dbReference type="Pfam" id="PF00534">
    <property type="entry name" value="Glycos_transf_1"/>
    <property type="match status" value="1"/>
</dbReference>
<dbReference type="AlphaFoldDB" id="A0A832TGZ8"/>
<gene>
    <name evidence="3" type="ORF">HA332_08670</name>
</gene>
<evidence type="ECO:0000313" key="4">
    <source>
        <dbReference type="Proteomes" id="UP000646844"/>
    </source>
</evidence>
<organism evidence="3 4">
    <name type="scientific">Sulfurisphaera tokodaii</name>
    <dbReference type="NCBI Taxonomy" id="111955"/>
    <lineage>
        <taxon>Archaea</taxon>
        <taxon>Thermoproteota</taxon>
        <taxon>Thermoprotei</taxon>
        <taxon>Sulfolobales</taxon>
        <taxon>Sulfolobaceae</taxon>
        <taxon>Sulfurisphaera</taxon>
    </lineage>
</organism>
<dbReference type="CDD" id="cd03801">
    <property type="entry name" value="GT4_PimA-like"/>
    <property type="match status" value="1"/>
</dbReference>
<evidence type="ECO:0000256" key="1">
    <source>
        <dbReference type="ARBA" id="ARBA00022679"/>
    </source>
</evidence>
<dbReference type="Proteomes" id="UP000646844">
    <property type="component" value="Unassembled WGS sequence"/>
</dbReference>
<dbReference type="Gene3D" id="3.40.50.2000">
    <property type="entry name" value="Glycogen Phosphorylase B"/>
    <property type="match status" value="1"/>
</dbReference>
<dbReference type="GeneID" id="1460023"/>
<dbReference type="PANTHER" id="PTHR46401">
    <property type="entry name" value="GLYCOSYLTRANSFERASE WBBK-RELATED"/>
    <property type="match status" value="1"/>
</dbReference>
<dbReference type="RefSeq" id="WP_010980034.1">
    <property type="nucleotide sequence ID" value="NZ_BAABQO010000001.1"/>
</dbReference>
<dbReference type="SUPFAM" id="SSF53756">
    <property type="entry name" value="UDP-Glycosyltransferase/glycogen phosphorylase"/>
    <property type="match status" value="1"/>
</dbReference>
<sequence>MKKIIIMADSNLDFGGGEYVETKLLQGFKNKYTDSIHVIYKNHDWNFIINTLNNLKRTEIRLIFDLDYWPISYGQLKFIYHNFRMKEINFLLGESYYYAKKLKVRNAVLIQGAGLNKIKLGIPLNVLNYLKVKRNFPIDVFLNGKNKFYYILYKGIRESIISKIIKYSGTIARAYGVSKGQLDSLGLSKSKKARVMDPPLAVDKDLISKRKDYEKKKDYLVFYARLIPLKGILEIPYILKEIMWIGNNKELKLIIMGKFPNDSLKDLFFNLVKELRLEDNIVYKGFVPKDELLNIVSEAKCVVYPSHEDSFSLAILEALAVGTPVVAYDIPGPRSVFGDLSAVRFVEEFNIRHMAREVTNILRMKEDEYNSLIFNDKMEKFLEKHTNWDSVIENYYKDLMSL</sequence>
<comment type="caution">
    <text evidence="3">The sequence shown here is derived from an EMBL/GenBank/DDBJ whole genome shotgun (WGS) entry which is preliminary data.</text>
</comment>
<dbReference type="PANTHER" id="PTHR46401:SF2">
    <property type="entry name" value="GLYCOSYLTRANSFERASE WBBK-RELATED"/>
    <property type="match status" value="1"/>
</dbReference>
<keyword evidence="1 3" id="KW-0808">Transferase</keyword>
<dbReference type="InterPro" id="IPR001296">
    <property type="entry name" value="Glyco_trans_1"/>
</dbReference>
<dbReference type="GO" id="GO:0016757">
    <property type="term" value="F:glycosyltransferase activity"/>
    <property type="evidence" value="ECO:0007669"/>
    <property type="project" value="InterPro"/>
</dbReference>
<dbReference type="OMA" id="VVYPSHE"/>
<name>A0A832TGZ8_9CREN</name>
<protein>
    <submittedName>
        <fullName evidence="3">Glycosyltransferase</fullName>
    </submittedName>
</protein>
<evidence type="ECO:0000313" key="3">
    <source>
        <dbReference type="EMBL" id="HII74426.1"/>
    </source>
</evidence>
<evidence type="ECO:0000259" key="2">
    <source>
        <dbReference type="Pfam" id="PF00534"/>
    </source>
</evidence>
<reference evidence="3" key="1">
    <citation type="journal article" date="2020" name="bioRxiv">
        <title>A rank-normalized archaeal taxonomy based on genome phylogeny resolves widespread incomplete and uneven classifications.</title>
        <authorList>
            <person name="Rinke C."/>
            <person name="Chuvochina M."/>
            <person name="Mussig A.J."/>
            <person name="Chaumeil P.-A."/>
            <person name="Waite D.W."/>
            <person name="Whitman W.B."/>
            <person name="Parks D.H."/>
            <person name="Hugenholtz P."/>
        </authorList>
    </citation>
    <scope>NUCLEOTIDE SEQUENCE</scope>
    <source>
        <strain evidence="3">UBA8838</strain>
    </source>
</reference>
<accession>A0A832TGZ8</accession>